<keyword evidence="2" id="KW-1185">Reference proteome</keyword>
<dbReference type="EMBL" id="JAHUTI010096960">
    <property type="protein sequence ID" value="MED6262954.1"/>
    <property type="molecule type" value="Genomic_DNA"/>
</dbReference>
<gene>
    <name evidence="1" type="ORF">ATANTOWER_030900</name>
</gene>
<proteinExistence type="predicted"/>
<comment type="caution">
    <text evidence="1">The sequence shown here is derived from an EMBL/GenBank/DDBJ whole genome shotgun (WGS) entry which is preliminary data.</text>
</comment>
<protein>
    <submittedName>
        <fullName evidence="1">Uncharacterized protein</fullName>
    </submittedName>
</protein>
<dbReference type="Proteomes" id="UP001345963">
    <property type="component" value="Unassembled WGS sequence"/>
</dbReference>
<evidence type="ECO:0000313" key="2">
    <source>
        <dbReference type="Proteomes" id="UP001345963"/>
    </source>
</evidence>
<reference evidence="1 2" key="1">
    <citation type="submission" date="2021-07" db="EMBL/GenBank/DDBJ databases">
        <authorList>
            <person name="Palmer J.M."/>
        </authorList>
    </citation>
    <scope>NUCLEOTIDE SEQUENCE [LARGE SCALE GENOMIC DNA]</scope>
    <source>
        <strain evidence="1 2">AT_MEX2019</strain>
        <tissue evidence="1">Muscle</tissue>
    </source>
</reference>
<organism evidence="1 2">
    <name type="scientific">Ataeniobius toweri</name>
    <dbReference type="NCBI Taxonomy" id="208326"/>
    <lineage>
        <taxon>Eukaryota</taxon>
        <taxon>Metazoa</taxon>
        <taxon>Chordata</taxon>
        <taxon>Craniata</taxon>
        <taxon>Vertebrata</taxon>
        <taxon>Euteleostomi</taxon>
        <taxon>Actinopterygii</taxon>
        <taxon>Neopterygii</taxon>
        <taxon>Teleostei</taxon>
        <taxon>Neoteleostei</taxon>
        <taxon>Acanthomorphata</taxon>
        <taxon>Ovalentaria</taxon>
        <taxon>Atherinomorphae</taxon>
        <taxon>Cyprinodontiformes</taxon>
        <taxon>Goodeidae</taxon>
        <taxon>Ataeniobius</taxon>
    </lineage>
</organism>
<name>A0ABU7CJZ3_9TELE</name>
<sequence length="102" mass="11126">MNRVEEKLSTKFEESSVNKGLASANLGSCGGGSPFCRPAKLHSYCNHGDAARSVLPSDWKYCSTRHHRDRVSTGDSLDTVCFLQISERKSSNACALIIPAHE</sequence>
<accession>A0ABU7CJZ3</accession>
<evidence type="ECO:0000313" key="1">
    <source>
        <dbReference type="EMBL" id="MED6262954.1"/>
    </source>
</evidence>